<evidence type="ECO:0000256" key="3">
    <source>
        <dbReference type="ARBA" id="ARBA00022989"/>
    </source>
</evidence>
<evidence type="ECO:0000313" key="10">
    <source>
        <dbReference type="Proteomes" id="UP001526201"/>
    </source>
</evidence>
<keyword evidence="3 6" id="KW-1133">Transmembrane helix</keyword>
<keyword evidence="9" id="KW-0436">Ligase</keyword>
<dbReference type="EMBL" id="JACKTY010000029">
    <property type="protein sequence ID" value="MCV7227508.1"/>
    <property type="molecule type" value="Genomic_DNA"/>
</dbReference>
<feature type="transmembrane region" description="Helical" evidence="6">
    <location>
        <begin position="230"/>
        <end position="253"/>
    </location>
</feature>
<protein>
    <submittedName>
        <fullName evidence="9">O-antigen ligase family protein</fullName>
    </submittedName>
</protein>
<feature type="transmembrane region" description="Helical" evidence="6">
    <location>
        <begin position="54"/>
        <end position="75"/>
    </location>
</feature>
<evidence type="ECO:0000256" key="5">
    <source>
        <dbReference type="SAM" id="MobiDB-lite"/>
    </source>
</evidence>
<feature type="signal peptide" evidence="7">
    <location>
        <begin position="1"/>
        <end position="23"/>
    </location>
</feature>
<accession>A0ABT3CDQ3</accession>
<name>A0ABT3CDQ3_9MYCO</name>
<dbReference type="PANTHER" id="PTHR37422:SF13">
    <property type="entry name" value="LIPOPOLYSACCHARIDE BIOSYNTHESIS PROTEIN PA4999-RELATED"/>
    <property type="match status" value="1"/>
</dbReference>
<evidence type="ECO:0000313" key="9">
    <source>
        <dbReference type="EMBL" id="MCV7227508.1"/>
    </source>
</evidence>
<feature type="transmembrane region" description="Helical" evidence="6">
    <location>
        <begin position="273"/>
        <end position="299"/>
    </location>
</feature>
<feature type="transmembrane region" description="Helical" evidence="6">
    <location>
        <begin position="334"/>
        <end position="352"/>
    </location>
</feature>
<dbReference type="Proteomes" id="UP001526201">
    <property type="component" value="Unassembled WGS sequence"/>
</dbReference>
<evidence type="ECO:0000256" key="4">
    <source>
        <dbReference type="ARBA" id="ARBA00023136"/>
    </source>
</evidence>
<dbReference type="InterPro" id="IPR007016">
    <property type="entry name" value="O-antigen_ligase-rel_domated"/>
</dbReference>
<evidence type="ECO:0000256" key="7">
    <source>
        <dbReference type="SAM" id="SignalP"/>
    </source>
</evidence>
<keyword evidence="7" id="KW-0732">Signal</keyword>
<sequence>MSMFVAITAASLLWALPSGMEFGASTAARGALFALWLREVVVLARDEPKLLDTIMLWTIPGVAAQSALTIVFRISPDIEEQFLRSNLAAIFVGPQAAHLFTDMRNNVLYANKAGGLFVNGNVASLFGGITALVLIVVARRSGRRWLYAVAALSLAGTFFTGSKTALVVGAGCVVATLLLPHMLKRGFALVGVTIVLLGLLTSVGASALLEQVAPKFYTDSSDSLAGREPLWRGAQELFFASPFSGVGFGGWTVEIARFTDRPDLPPHNLILAAWAYSGVVAAILVIAFIAMSLSMGFHVATAQATLRDRRTAMIAVYALAWVFMHGMADNTNVYGEQRSMIIVALALGYLYVMMQEAQQSPSSELPKAAPAMPSGKSRAELSSRRRAMNTFERNADSIVTQS</sequence>
<feature type="transmembrane region" description="Helical" evidence="6">
    <location>
        <begin position="82"/>
        <end position="100"/>
    </location>
</feature>
<feature type="transmembrane region" description="Helical" evidence="6">
    <location>
        <begin position="311"/>
        <end position="328"/>
    </location>
</feature>
<feature type="chain" id="PRO_5045527317" evidence="7">
    <location>
        <begin position="24"/>
        <end position="402"/>
    </location>
</feature>
<dbReference type="RefSeq" id="WP_264068437.1">
    <property type="nucleotide sequence ID" value="NZ_JACKTY010000029.1"/>
</dbReference>
<gene>
    <name evidence="9" type="ORF">H7J73_15860</name>
</gene>
<evidence type="ECO:0000256" key="6">
    <source>
        <dbReference type="SAM" id="Phobius"/>
    </source>
</evidence>
<dbReference type="PANTHER" id="PTHR37422">
    <property type="entry name" value="TEICHURONIC ACID BIOSYNTHESIS PROTEIN TUAE"/>
    <property type="match status" value="1"/>
</dbReference>
<feature type="transmembrane region" description="Helical" evidence="6">
    <location>
        <begin position="145"/>
        <end position="166"/>
    </location>
</feature>
<feature type="transmembrane region" description="Helical" evidence="6">
    <location>
        <begin position="120"/>
        <end position="138"/>
    </location>
</feature>
<evidence type="ECO:0000256" key="1">
    <source>
        <dbReference type="ARBA" id="ARBA00004141"/>
    </source>
</evidence>
<keyword evidence="4 6" id="KW-0472">Membrane</keyword>
<dbReference type="Pfam" id="PF04932">
    <property type="entry name" value="Wzy_C"/>
    <property type="match status" value="1"/>
</dbReference>
<keyword evidence="10" id="KW-1185">Reference proteome</keyword>
<keyword evidence="2 6" id="KW-0812">Transmembrane</keyword>
<proteinExistence type="predicted"/>
<organism evidence="9 10">
    <name type="scientific">Mycolicibacterium komossense</name>
    <dbReference type="NCBI Taxonomy" id="1779"/>
    <lineage>
        <taxon>Bacteria</taxon>
        <taxon>Bacillati</taxon>
        <taxon>Actinomycetota</taxon>
        <taxon>Actinomycetes</taxon>
        <taxon>Mycobacteriales</taxon>
        <taxon>Mycobacteriaceae</taxon>
        <taxon>Mycolicibacterium</taxon>
    </lineage>
</organism>
<dbReference type="GO" id="GO:0016874">
    <property type="term" value="F:ligase activity"/>
    <property type="evidence" value="ECO:0007669"/>
    <property type="project" value="UniProtKB-KW"/>
</dbReference>
<comment type="caution">
    <text evidence="9">The sequence shown here is derived from an EMBL/GenBank/DDBJ whole genome shotgun (WGS) entry which is preliminary data.</text>
</comment>
<reference evidence="9 10" key="1">
    <citation type="journal article" date="2022" name="BMC Genomics">
        <title>Comparative genome analysis of mycobacteria focusing on tRNA and non-coding RNA.</title>
        <authorList>
            <person name="Behra P.R.K."/>
            <person name="Pettersson B.M.F."/>
            <person name="Ramesh M."/>
            <person name="Das S."/>
            <person name="Dasgupta S."/>
            <person name="Kirsebom L.A."/>
        </authorList>
    </citation>
    <scope>NUCLEOTIDE SEQUENCE [LARGE SCALE GENOMIC DNA]</scope>
    <source>
        <strain evidence="9 10">DSM 44078</strain>
    </source>
</reference>
<feature type="domain" description="O-antigen ligase-related" evidence="8">
    <location>
        <begin position="149"/>
        <end position="286"/>
    </location>
</feature>
<evidence type="ECO:0000256" key="2">
    <source>
        <dbReference type="ARBA" id="ARBA00022692"/>
    </source>
</evidence>
<evidence type="ECO:0000259" key="8">
    <source>
        <dbReference type="Pfam" id="PF04932"/>
    </source>
</evidence>
<feature type="transmembrane region" description="Helical" evidence="6">
    <location>
        <begin position="186"/>
        <end position="209"/>
    </location>
</feature>
<feature type="region of interest" description="Disordered" evidence="5">
    <location>
        <begin position="362"/>
        <end position="402"/>
    </location>
</feature>
<dbReference type="InterPro" id="IPR051533">
    <property type="entry name" value="WaaL-like"/>
</dbReference>
<comment type="subcellular location">
    <subcellularLocation>
        <location evidence="1">Membrane</location>
        <topology evidence="1">Multi-pass membrane protein</topology>
    </subcellularLocation>
</comment>